<keyword evidence="2" id="KW-0808">Transferase</keyword>
<reference evidence="2 3" key="1">
    <citation type="journal article" date="2024" name="Microbiology">
        <title>Methylomarinum rosea sp. nov., a novel halophilic methanotrophic bacterium from the hypersaline Lake Elton.</title>
        <authorList>
            <person name="Suleimanov R.Z."/>
            <person name="Oshkin I.Y."/>
            <person name="Danilova O.V."/>
            <person name="Suzina N.E."/>
            <person name="Dedysh S.N."/>
        </authorList>
    </citation>
    <scope>NUCLEOTIDE SEQUENCE [LARGE SCALE GENOMIC DNA]</scope>
    <source>
        <strain evidence="2 3">Ch1-1</strain>
    </source>
</reference>
<accession>A0AAU7NPM3</accession>
<dbReference type="Pfam" id="PF05050">
    <property type="entry name" value="Methyltransf_21"/>
    <property type="match status" value="1"/>
</dbReference>
<organism evidence="2 3">
    <name type="scientific">Methylomarinum roseum</name>
    <dbReference type="NCBI Taxonomy" id="3067653"/>
    <lineage>
        <taxon>Bacteria</taxon>
        <taxon>Pseudomonadati</taxon>
        <taxon>Pseudomonadota</taxon>
        <taxon>Gammaproteobacteria</taxon>
        <taxon>Methylococcales</taxon>
        <taxon>Methylococcaceae</taxon>
        <taxon>Methylomarinum</taxon>
    </lineage>
</organism>
<feature type="domain" description="Methyltransferase FkbM" evidence="1">
    <location>
        <begin position="80"/>
        <end position="249"/>
    </location>
</feature>
<protein>
    <submittedName>
        <fullName evidence="2">FkbM family methyltransferase</fullName>
    </submittedName>
</protein>
<keyword evidence="3" id="KW-1185">Reference proteome</keyword>
<dbReference type="KEGG" id="mech:Q9L42_010995"/>
<sequence>MLKPIYWKLAPKLKRFLVKKLKQFSMLGKINFVVTLSINSTPFRIPMSNGIGYENVFMTEMWMVEVLKRVSTLNSGSFLDIGANIGQSLLKLRAVSKTTPWLGLEPNPACSAYLSNLIRINNFEKSLLIPIGLYNSCDLLQLDFFAEGNAVDSGASLVKNPAFRPSRPVIFSQTVPVFTYSDIQKFSPEAPGIIKIDVEGGEYEVLESLVDLLQSEHPIILIEILPMSSEEDTFAKNIRLETYFNDMNYLLYRIEKNQERFSHLVLLEAIGTNKEPTGWDYLAVPLVMQETVEKNFPC</sequence>
<dbReference type="Proteomes" id="UP001225378">
    <property type="component" value="Chromosome"/>
</dbReference>
<dbReference type="GO" id="GO:0032259">
    <property type="term" value="P:methylation"/>
    <property type="evidence" value="ECO:0007669"/>
    <property type="project" value="UniProtKB-KW"/>
</dbReference>
<evidence type="ECO:0000259" key="1">
    <source>
        <dbReference type="Pfam" id="PF05050"/>
    </source>
</evidence>
<dbReference type="SUPFAM" id="SSF53335">
    <property type="entry name" value="S-adenosyl-L-methionine-dependent methyltransferases"/>
    <property type="match status" value="1"/>
</dbReference>
<dbReference type="RefSeq" id="WP_349431074.1">
    <property type="nucleotide sequence ID" value="NZ_CP157743.1"/>
</dbReference>
<dbReference type="Gene3D" id="3.40.50.150">
    <property type="entry name" value="Vaccinia Virus protein VP39"/>
    <property type="match status" value="1"/>
</dbReference>
<dbReference type="InterPro" id="IPR006342">
    <property type="entry name" value="FkbM_mtfrase"/>
</dbReference>
<dbReference type="AlphaFoldDB" id="A0AAU7NPM3"/>
<dbReference type="EMBL" id="CP157743">
    <property type="protein sequence ID" value="XBS18903.1"/>
    <property type="molecule type" value="Genomic_DNA"/>
</dbReference>
<proteinExistence type="predicted"/>
<evidence type="ECO:0000313" key="3">
    <source>
        <dbReference type="Proteomes" id="UP001225378"/>
    </source>
</evidence>
<dbReference type="InterPro" id="IPR029063">
    <property type="entry name" value="SAM-dependent_MTases_sf"/>
</dbReference>
<evidence type="ECO:0000313" key="2">
    <source>
        <dbReference type="EMBL" id="XBS18903.1"/>
    </source>
</evidence>
<dbReference type="GO" id="GO:0008168">
    <property type="term" value="F:methyltransferase activity"/>
    <property type="evidence" value="ECO:0007669"/>
    <property type="project" value="UniProtKB-KW"/>
</dbReference>
<keyword evidence="2" id="KW-0489">Methyltransferase</keyword>
<dbReference type="NCBIfam" id="TIGR01444">
    <property type="entry name" value="fkbM_fam"/>
    <property type="match status" value="1"/>
</dbReference>
<gene>
    <name evidence="2" type="ORF">Q9L42_010995</name>
</gene>
<name>A0AAU7NPM3_9GAMM</name>